<accession>A0A3N4IEY7</accession>
<evidence type="ECO:0000313" key="6">
    <source>
        <dbReference type="Proteomes" id="UP000275078"/>
    </source>
</evidence>
<dbReference type="GO" id="GO:0000226">
    <property type="term" value="P:microtubule cytoskeleton organization"/>
    <property type="evidence" value="ECO:0007669"/>
    <property type="project" value="TreeGrafter"/>
</dbReference>
<feature type="repeat" description="HEAT" evidence="2">
    <location>
        <begin position="366"/>
        <end position="403"/>
    </location>
</feature>
<dbReference type="GO" id="GO:0007023">
    <property type="term" value="P:post-chaperonin tubulin folding pathway"/>
    <property type="evidence" value="ECO:0007669"/>
    <property type="project" value="InterPro"/>
</dbReference>
<dbReference type="Gene3D" id="1.25.10.10">
    <property type="entry name" value="Leucine-rich Repeat Variant"/>
    <property type="match status" value="2"/>
</dbReference>
<evidence type="ECO:0000256" key="2">
    <source>
        <dbReference type="PROSITE-ProRule" id="PRU00103"/>
    </source>
</evidence>
<dbReference type="PROSITE" id="PS50077">
    <property type="entry name" value="HEAT_REPEAT"/>
    <property type="match status" value="1"/>
</dbReference>
<name>A0A3N4IEY7_ASCIM</name>
<evidence type="ECO:0000259" key="4">
    <source>
        <dbReference type="Pfam" id="PF25767"/>
    </source>
</evidence>
<dbReference type="Pfam" id="PF23579">
    <property type="entry name" value="ARM_TBCD"/>
    <property type="match status" value="1"/>
</dbReference>
<dbReference type="STRING" id="1160509.A0A3N4IEY7"/>
<dbReference type="Proteomes" id="UP000275078">
    <property type="component" value="Unassembled WGS sequence"/>
</dbReference>
<dbReference type="InterPro" id="IPR011989">
    <property type="entry name" value="ARM-like"/>
</dbReference>
<dbReference type="GO" id="GO:0048487">
    <property type="term" value="F:beta-tubulin binding"/>
    <property type="evidence" value="ECO:0007669"/>
    <property type="project" value="InterPro"/>
</dbReference>
<dbReference type="InterPro" id="IPR033162">
    <property type="entry name" value="TBCD"/>
</dbReference>
<evidence type="ECO:0000259" key="3">
    <source>
        <dbReference type="Pfam" id="PF12612"/>
    </source>
</evidence>
<dbReference type="Pfam" id="PF25767">
    <property type="entry name" value="ARM_TBCD_2nd"/>
    <property type="match status" value="1"/>
</dbReference>
<dbReference type="GO" id="GO:0005096">
    <property type="term" value="F:GTPase activator activity"/>
    <property type="evidence" value="ECO:0007669"/>
    <property type="project" value="InterPro"/>
</dbReference>
<feature type="domain" description="Tubulin-folding cofactor D C-terminal" evidence="3">
    <location>
        <begin position="929"/>
        <end position="1104"/>
    </location>
</feature>
<dbReference type="PANTHER" id="PTHR12658">
    <property type="entry name" value="BETA-TUBULIN COFACTOR D"/>
    <property type="match status" value="1"/>
</dbReference>
<dbReference type="InterPro" id="IPR058033">
    <property type="entry name" value="ARM_TBCD_2nd"/>
</dbReference>
<feature type="domain" description="Tubulin-folding cofactor D ARM repeats" evidence="4">
    <location>
        <begin position="356"/>
        <end position="510"/>
    </location>
</feature>
<dbReference type="SUPFAM" id="SSF48371">
    <property type="entry name" value="ARM repeat"/>
    <property type="match status" value="2"/>
</dbReference>
<dbReference type="PANTHER" id="PTHR12658:SF0">
    <property type="entry name" value="TUBULIN-SPECIFIC CHAPERONE D"/>
    <property type="match status" value="1"/>
</dbReference>
<sequence length="1209" mass="131242">MADVGDTDRDVLLEKNQDDIFSQINAKLAILYSSRPHSTPATFVPSNELWSLVNALDSFQEYPQLLDPHLSRILHLITASFLDEISQTGFQPFTTLPDGNNMLLIEATSRLIYTLSKVRGWKVITRFLPNDAQWLEPIASLLEDASHPTSKASWQLTSSLLLWLAHLSLTPFDLATISSEGTQVATNSVSFPSLELQSRIPVVSARMLALGASYVPAASARESDVAALLLARTSLRRDMRALGVLDGLVEWCLEPWAEGTQEEVIGRGLQVRSGSLKVLGNVLSLGDRVAVRPFLPRIFEVVTKIEDNWTADPTTSIWESAIIRRHALKLHRWIGILSLPPPGGVSVEEMNDALTSESEAEMIEEIIGRLLTSLGDKDTSVRMSASKSLALLTTRLNADMAAEVIEAILDGFEEDVLKDARGKDVFWAVSPEKWHGLTLTLAALLRQRAVFAADPADLGRLLTRVFSCVLKAVSFEIRKLSFAAGSNVRDAANYAIWSLARNYATKELNTADVSSLDTSWCGSGAGDVSAVQLLAVVLVVTSCLDTVGNIRRGASAALQELIGRHPDTVVEGIRLVQTVDYMSVALRRRSMLDVAPEAAALHAIYWNGLIRGVVEEWRGVGAVDAEGRKGAASALHRLILVQLPGDAEGARYNRAVGVLGMLFERLENEKGEELRHGAFFALAETLDAMRIVISKPCTLPTPHHTTLLTLFHPFTGKELTYIPLRPELTAEASCRLITSLAAAHGPLLHAGVAEFRRWIAIIDLALIRKEDTTLEQAAGAVRTVFALLSGKSRGYVLATWARRVRQQGGRVRGHITALGEVAAAVAGLEERDEEEERLLVDLLRSSCGIGEVESRVAAVRGLGVGVLGRIGHNMAGGIVPVLLAGLDDYSVDSRGDVGSWVRLEAIGSIVEGWKRGFFKGIREEVGVEEVVRRLVRLGVEKMDKVRIAAVEALRVVGGDKVGLSEELRNSKVDISFVNTRTYYLSLLALISPHPHLAEPLLEGYITSAGASSDSLLKLALSALITHLTTCPKHELITIYTAFCSVLRNAVNANSDRLVAPALEVLANLSELGLWDGLEGIEGVKLTSLLRLTQKAVWKSTSIPKLLCAVRVYTSLAMMKATHGEARTRLVKLLGHGYARVREGAAEGLAVLLTGGFVVEEGSPGGGELKGVMETEDPRAVWETVRKTDWEGGGGWERAGKRVETALGVK</sequence>
<dbReference type="GO" id="GO:0007021">
    <property type="term" value="P:tubulin complex assembly"/>
    <property type="evidence" value="ECO:0007669"/>
    <property type="project" value="InterPro"/>
</dbReference>
<keyword evidence="6" id="KW-1185">Reference proteome</keyword>
<reference evidence="5 6" key="1">
    <citation type="journal article" date="2018" name="Nat. Ecol. Evol.">
        <title>Pezizomycetes genomes reveal the molecular basis of ectomycorrhizal truffle lifestyle.</title>
        <authorList>
            <person name="Murat C."/>
            <person name="Payen T."/>
            <person name="Noel B."/>
            <person name="Kuo A."/>
            <person name="Morin E."/>
            <person name="Chen J."/>
            <person name="Kohler A."/>
            <person name="Krizsan K."/>
            <person name="Balestrini R."/>
            <person name="Da Silva C."/>
            <person name="Montanini B."/>
            <person name="Hainaut M."/>
            <person name="Levati E."/>
            <person name="Barry K.W."/>
            <person name="Belfiori B."/>
            <person name="Cichocki N."/>
            <person name="Clum A."/>
            <person name="Dockter R.B."/>
            <person name="Fauchery L."/>
            <person name="Guy J."/>
            <person name="Iotti M."/>
            <person name="Le Tacon F."/>
            <person name="Lindquist E.A."/>
            <person name="Lipzen A."/>
            <person name="Malagnac F."/>
            <person name="Mello A."/>
            <person name="Molinier V."/>
            <person name="Miyauchi S."/>
            <person name="Poulain J."/>
            <person name="Riccioni C."/>
            <person name="Rubini A."/>
            <person name="Sitrit Y."/>
            <person name="Splivallo R."/>
            <person name="Traeger S."/>
            <person name="Wang M."/>
            <person name="Zifcakova L."/>
            <person name="Wipf D."/>
            <person name="Zambonelli A."/>
            <person name="Paolocci F."/>
            <person name="Nowrousian M."/>
            <person name="Ottonello S."/>
            <person name="Baldrian P."/>
            <person name="Spatafora J.W."/>
            <person name="Henrissat B."/>
            <person name="Nagy L.G."/>
            <person name="Aury J.M."/>
            <person name="Wincker P."/>
            <person name="Grigoriev I.V."/>
            <person name="Bonfante P."/>
            <person name="Martin F.M."/>
        </authorList>
    </citation>
    <scope>NUCLEOTIDE SEQUENCE [LARGE SCALE GENOMIC DNA]</scope>
    <source>
        <strain evidence="5 6">RN42</strain>
    </source>
</reference>
<dbReference type="InterPro" id="IPR016024">
    <property type="entry name" value="ARM-type_fold"/>
</dbReference>
<organism evidence="5 6">
    <name type="scientific">Ascobolus immersus RN42</name>
    <dbReference type="NCBI Taxonomy" id="1160509"/>
    <lineage>
        <taxon>Eukaryota</taxon>
        <taxon>Fungi</taxon>
        <taxon>Dikarya</taxon>
        <taxon>Ascomycota</taxon>
        <taxon>Pezizomycotina</taxon>
        <taxon>Pezizomycetes</taxon>
        <taxon>Pezizales</taxon>
        <taxon>Ascobolaceae</taxon>
        <taxon>Ascobolus</taxon>
    </lineage>
</organism>
<protein>
    <submittedName>
        <fullName evidence="5">Uncharacterized protein</fullName>
    </submittedName>
</protein>
<proteinExistence type="predicted"/>
<dbReference type="Pfam" id="PF12612">
    <property type="entry name" value="TFCD_C"/>
    <property type="match status" value="1"/>
</dbReference>
<evidence type="ECO:0000256" key="1">
    <source>
        <dbReference type="ARBA" id="ARBA00023186"/>
    </source>
</evidence>
<dbReference type="EMBL" id="ML119690">
    <property type="protein sequence ID" value="RPA80274.1"/>
    <property type="molecule type" value="Genomic_DNA"/>
</dbReference>
<dbReference type="AlphaFoldDB" id="A0A3N4IEY7"/>
<dbReference type="InterPro" id="IPR022577">
    <property type="entry name" value="TBCD_C"/>
</dbReference>
<evidence type="ECO:0000313" key="5">
    <source>
        <dbReference type="EMBL" id="RPA80274.1"/>
    </source>
</evidence>
<keyword evidence="1" id="KW-0143">Chaperone</keyword>
<dbReference type="OrthoDB" id="10253476at2759"/>
<gene>
    <name evidence="5" type="ORF">BJ508DRAFT_377207</name>
</gene>
<dbReference type="InterPro" id="IPR021133">
    <property type="entry name" value="HEAT_type_2"/>
</dbReference>